<dbReference type="EMBL" id="LN899822">
    <property type="protein sequence ID" value="CUV62796.1"/>
    <property type="molecule type" value="Genomic_DNA"/>
</dbReference>
<reference evidence="1" key="1">
    <citation type="submission" date="2015-10" db="EMBL/GenBank/DDBJ databases">
        <authorList>
            <person name="Gilbert D.G."/>
        </authorList>
    </citation>
    <scope>NUCLEOTIDE SEQUENCE</scope>
    <source>
        <strain evidence="1">Phyl III-seqv23</strain>
    </source>
</reference>
<protein>
    <submittedName>
        <fullName evidence="1">Uncharacterized protein</fullName>
    </submittedName>
</protein>
<name>A0A0S4VTD4_RALSL</name>
<evidence type="ECO:0000313" key="3">
    <source>
        <dbReference type="EMBL" id="CUV62796.1"/>
    </source>
</evidence>
<accession>A0A0S4VTD4</accession>
<dbReference type="EMBL" id="LN899826">
    <property type="protein sequence ID" value="CUV38853.1"/>
    <property type="molecule type" value="Genomic_DNA"/>
</dbReference>
<dbReference type="EMBL" id="LN899825">
    <property type="protein sequence ID" value="CUV37632.1"/>
    <property type="molecule type" value="Genomic_DNA"/>
</dbReference>
<dbReference type="AlphaFoldDB" id="A0A0S4VTD4"/>
<evidence type="ECO:0000313" key="2">
    <source>
        <dbReference type="EMBL" id="CUV38853.1"/>
    </source>
</evidence>
<proteinExistence type="predicted"/>
<evidence type="ECO:0000313" key="1">
    <source>
        <dbReference type="EMBL" id="CUV37632.1"/>
    </source>
</evidence>
<organism evidence="1">
    <name type="scientific">Ralstonia solanacearum</name>
    <name type="common">Pseudomonas solanacearum</name>
    <dbReference type="NCBI Taxonomy" id="305"/>
    <lineage>
        <taxon>Bacteria</taxon>
        <taxon>Pseudomonadati</taxon>
        <taxon>Pseudomonadota</taxon>
        <taxon>Betaproteobacteria</taxon>
        <taxon>Burkholderiales</taxon>
        <taxon>Burkholderiaceae</taxon>
        <taxon>Ralstonia</taxon>
        <taxon>Ralstonia solanacearum species complex</taxon>
    </lineage>
</organism>
<gene>
    <name evidence="3" type="ORF">RD1301_v1_2720006</name>
    <name evidence="1" type="ORF">TD1301_v1_4220003</name>
    <name evidence="2" type="ORF">TF3108_v1_190016</name>
</gene>
<sequence>MVGRIAPRCRKKQLLPNRSSIVHFRNMIAVPDSAESHCAIVRHIGKANDAHARLIIRRDWSAPTLGDRTKVSF</sequence>